<reference evidence="14 15" key="1">
    <citation type="submission" date="2020-01" db="EMBL/GenBank/DDBJ databases">
        <title>Genome sequence of Desulfovibrio aerotolerans DSM 16695(T).</title>
        <authorList>
            <person name="Karnachuk O."/>
            <person name="Avakyan M."/>
            <person name="Mardanov A."/>
            <person name="Kadnikov V."/>
            <person name="Ravin N."/>
        </authorList>
    </citation>
    <scope>NUCLEOTIDE SEQUENCE [LARGE SCALE GENOMIC DNA]</scope>
    <source>
        <strain evidence="14 15">DSM 16695</strain>
    </source>
</reference>
<dbReference type="RefSeq" id="WP_160959427.1">
    <property type="nucleotide sequence ID" value="NZ_WVUD01000006.1"/>
</dbReference>
<comment type="function">
    <text evidence="2 10 12">Catalyzes the transfer of a dimethylallyl group onto the adenine at position 37 in tRNAs that read codons beginning with uridine, leading to the formation of N6-(dimethylallyl)adenosine (i(6)A).</text>
</comment>
<evidence type="ECO:0000313" key="14">
    <source>
        <dbReference type="EMBL" id="MYL82638.1"/>
    </source>
</evidence>
<evidence type="ECO:0000256" key="7">
    <source>
        <dbReference type="ARBA" id="ARBA00022840"/>
    </source>
</evidence>
<dbReference type="PANTHER" id="PTHR11088">
    <property type="entry name" value="TRNA DIMETHYLALLYLTRANSFERASE"/>
    <property type="match status" value="1"/>
</dbReference>
<dbReference type="InterPro" id="IPR027417">
    <property type="entry name" value="P-loop_NTPase"/>
</dbReference>
<accession>A0A7C9J891</accession>
<feature type="binding site" evidence="10">
    <location>
        <begin position="13"/>
        <end position="18"/>
    </location>
    <ligand>
        <name>substrate</name>
    </ligand>
</feature>
<keyword evidence="7 10" id="KW-0067">ATP-binding</keyword>
<dbReference type="InterPro" id="IPR018022">
    <property type="entry name" value="IPT"/>
</dbReference>
<keyword evidence="6 10" id="KW-0547">Nucleotide-binding</keyword>
<evidence type="ECO:0000256" key="8">
    <source>
        <dbReference type="ARBA" id="ARBA00022842"/>
    </source>
</evidence>
<feature type="region of interest" description="Interaction with substrate tRNA" evidence="10">
    <location>
        <begin position="36"/>
        <end position="39"/>
    </location>
</feature>
<dbReference type="EC" id="2.5.1.75" evidence="10"/>
<comment type="cofactor">
    <cofactor evidence="1 10">
        <name>Mg(2+)</name>
        <dbReference type="ChEBI" id="CHEBI:18420"/>
    </cofactor>
</comment>
<comment type="subunit">
    <text evidence="10">Monomer.</text>
</comment>
<evidence type="ECO:0000313" key="15">
    <source>
        <dbReference type="Proteomes" id="UP000482487"/>
    </source>
</evidence>
<evidence type="ECO:0000256" key="5">
    <source>
        <dbReference type="ARBA" id="ARBA00022694"/>
    </source>
</evidence>
<evidence type="ECO:0000256" key="2">
    <source>
        <dbReference type="ARBA" id="ARBA00003213"/>
    </source>
</evidence>
<keyword evidence="5 10" id="KW-0819">tRNA processing</keyword>
<dbReference type="PANTHER" id="PTHR11088:SF60">
    <property type="entry name" value="TRNA DIMETHYLALLYLTRANSFERASE"/>
    <property type="match status" value="1"/>
</dbReference>
<evidence type="ECO:0000256" key="3">
    <source>
        <dbReference type="ARBA" id="ARBA00005842"/>
    </source>
</evidence>
<dbReference type="HAMAP" id="MF_00185">
    <property type="entry name" value="IPP_trans"/>
    <property type="match status" value="1"/>
</dbReference>
<dbReference type="Proteomes" id="UP000482487">
    <property type="component" value="Unassembled WGS sequence"/>
</dbReference>
<feature type="site" description="Interaction with substrate tRNA" evidence="10">
    <location>
        <position position="124"/>
    </location>
</feature>
<protein>
    <recommendedName>
        <fullName evidence="10">tRNA dimethylallyltransferase</fullName>
        <ecNumber evidence="10">2.5.1.75</ecNumber>
    </recommendedName>
    <alternativeName>
        <fullName evidence="10">Dimethylallyl diphosphate:tRNA dimethylallyltransferase</fullName>
        <shortName evidence="10">DMAPP:tRNA dimethylallyltransferase</shortName>
        <shortName evidence="10">DMATase</shortName>
    </alternativeName>
    <alternativeName>
        <fullName evidence="10">Isopentenyl-diphosphate:tRNA isopentenyltransferase</fullName>
        <shortName evidence="10">IPP transferase</shortName>
        <shortName evidence="10">IPPT</shortName>
        <shortName evidence="10">IPTase</shortName>
    </alternativeName>
</protein>
<evidence type="ECO:0000256" key="11">
    <source>
        <dbReference type="RuleBase" id="RU003783"/>
    </source>
</evidence>
<dbReference type="SUPFAM" id="SSF52540">
    <property type="entry name" value="P-loop containing nucleoside triphosphate hydrolases"/>
    <property type="match status" value="2"/>
</dbReference>
<dbReference type="InterPro" id="IPR039657">
    <property type="entry name" value="Dimethylallyltransferase"/>
</dbReference>
<evidence type="ECO:0000256" key="12">
    <source>
        <dbReference type="RuleBase" id="RU003784"/>
    </source>
</evidence>
<gene>
    <name evidence="10 14" type="primary">miaA</name>
    <name evidence="14" type="ORF">GTA51_05745</name>
</gene>
<dbReference type="OrthoDB" id="9776390at2"/>
<evidence type="ECO:0000256" key="1">
    <source>
        <dbReference type="ARBA" id="ARBA00001946"/>
    </source>
</evidence>
<comment type="caution">
    <text evidence="10">Lacks conserved residue(s) required for the propagation of feature annotation.</text>
</comment>
<feature type="site" description="Interaction with substrate tRNA" evidence="10">
    <location>
        <position position="102"/>
    </location>
</feature>
<dbReference type="GO" id="GO:0005524">
    <property type="term" value="F:ATP binding"/>
    <property type="evidence" value="ECO:0007669"/>
    <property type="project" value="UniProtKB-UniRule"/>
</dbReference>
<dbReference type="NCBIfam" id="TIGR00174">
    <property type="entry name" value="miaA"/>
    <property type="match status" value="1"/>
</dbReference>
<dbReference type="GO" id="GO:0006400">
    <property type="term" value="P:tRNA modification"/>
    <property type="evidence" value="ECO:0007669"/>
    <property type="project" value="TreeGrafter"/>
</dbReference>
<evidence type="ECO:0000256" key="13">
    <source>
        <dbReference type="RuleBase" id="RU003785"/>
    </source>
</evidence>
<comment type="similarity">
    <text evidence="3 10 13">Belongs to the IPP transferase family.</text>
</comment>
<evidence type="ECO:0000256" key="6">
    <source>
        <dbReference type="ARBA" id="ARBA00022741"/>
    </source>
</evidence>
<name>A0A7C9J891_9BACT</name>
<proteinExistence type="inferred from homology"/>
<dbReference type="Gene3D" id="3.40.50.300">
    <property type="entry name" value="P-loop containing nucleotide triphosphate hydrolases"/>
    <property type="match status" value="1"/>
</dbReference>
<evidence type="ECO:0000256" key="4">
    <source>
        <dbReference type="ARBA" id="ARBA00022679"/>
    </source>
</evidence>
<feature type="binding site" evidence="10">
    <location>
        <begin position="11"/>
        <end position="18"/>
    </location>
    <ligand>
        <name>ATP</name>
        <dbReference type="ChEBI" id="CHEBI:30616"/>
    </ligand>
</feature>
<evidence type="ECO:0000256" key="9">
    <source>
        <dbReference type="ARBA" id="ARBA00049563"/>
    </source>
</evidence>
<comment type="caution">
    <text evidence="14">The sequence shown here is derived from an EMBL/GenBank/DDBJ whole genome shotgun (WGS) entry which is preliminary data.</text>
</comment>
<feature type="region of interest" description="Interaction with substrate tRNA" evidence="10">
    <location>
        <begin position="160"/>
        <end position="164"/>
    </location>
</feature>
<evidence type="ECO:0000256" key="10">
    <source>
        <dbReference type="HAMAP-Rule" id="MF_00185"/>
    </source>
</evidence>
<sequence>MAGARVVCLLGATGTGKTEAAIALAAAFDGEVVNVDSRQVYAGIPIITAQPTPDELARCPHHLYGDTPLDKTVAAGDFAVRARAAAAAIHARGRLPLFVGGTGLYFRAILGGLAPIPAIAPDVRAAVLADWERLGPAAMHAKLAALDPAYAARIAPADRQRVTRALEVSQATGRAFSDWHKQGDPDAPDYDVVKIGLSLPLEELIPRLAQRIEAMVAAEAVAEVARALARYPADAPGLTGIGGPEIAAHLAGVRNLKETKEAWLSNTRAYAKRQATWFRKEPAVLWLAPGDHQGIRDAVGRHFARQGA</sequence>
<dbReference type="Pfam" id="PF01715">
    <property type="entry name" value="IPPT"/>
    <property type="match status" value="1"/>
</dbReference>
<keyword evidence="15" id="KW-1185">Reference proteome</keyword>
<keyword evidence="8 10" id="KW-0460">Magnesium</keyword>
<keyword evidence="4 10" id="KW-0808">Transferase</keyword>
<dbReference type="EMBL" id="WVUD01000006">
    <property type="protein sequence ID" value="MYL82638.1"/>
    <property type="molecule type" value="Genomic_DNA"/>
</dbReference>
<organism evidence="14 15">
    <name type="scientific">Solidesulfovibrio aerotolerans</name>
    <dbReference type="NCBI Taxonomy" id="295255"/>
    <lineage>
        <taxon>Bacteria</taxon>
        <taxon>Pseudomonadati</taxon>
        <taxon>Thermodesulfobacteriota</taxon>
        <taxon>Desulfovibrionia</taxon>
        <taxon>Desulfovibrionales</taxon>
        <taxon>Desulfovibrionaceae</taxon>
        <taxon>Solidesulfovibrio</taxon>
    </lineage>
</organism>
<comment type="catalytic activity">
    <reaction evidence="9 10 11">
        <text>adenosine(37) in tRNA + dimethylallyl diphosphate = N(6)-dimethylallyladenosine(37) in tRNA + diphosphate</text>
        <dbReference type="Rhea" id="RHEA:26482"/>
        <dbReference type="Rhea" id="RHEA-COMP:10162"/>
        <dbReference type="Rhea" id="RHEA-COMP:10375"/>
        <dbReference type="ChEBI" id="CHEBI:33019"/>
        <dbReference type="ChEBI" id="CHEBI:57623"/>
        <dbReference type="ChEBI" id="CHEBI:74411"/>
        <dbReference type="ChEBI" id="CHEBI:74415"/>
        <dbReference type="EC" id="2.5.1.75"/>
    </reaction>
</comment>
<dbReference type="GO" id="GO:0052381">
    <property type="term" value="F:tRNA dimethylallyltransferase activity"/>
    <property type="evidence" value="ECO:0007669"/>
    <property type="project" value="UniProtKB-UniRule"/>
</dbReference>
<dbReference type="Gene3D" id="1.10.20.140">
    <property type="match status" value="1"/>
</dbReference>
<dbReference type="AlphaFoldDB" id="A0A7C9J891"/>